<evidence type="ECO:0000256" key="1">
    <source>
        <dbReference type="ARBA" id="ARBA00022801"/>
    </source>
</evidence>
<dbReference type="PANTHER" id="PTHR16222:SF12">
    <property type="entry name" value="ADP-RIBOSYLGLYCOHYDROLASE-RELATED"/>
    <property type="match status" value="1"/>
</dbReference>
<protein>
    <recommendedName>
        <fullName evidence="2">Tyrosine specific protein phosphatases domain-containing protein</fullName>
    </recommendedName>
</protein>
<evidence type="ECO:0000313" key="3">
    <source>
        <dbReference type="EMBL" id="GAA5053584.1"/>
    </source>
</evidence>
<organism evidence="3 4">
    <name type="scientific">Erythrobacter westpacificensis</name>
    <dbReference type="NCBI Taxonomy" id="1055231"/>
    <lineage>
        <taxon>Bacteria</taxon>
        <taxon>Pseudomonadati</taxon>
        <taxon>Pseudomonadota</taxon>
        <taxon>Alphaproteobacteria</taxon>
        <taxon>Sphingomonadales</taxon>
        <taxon>Erythrobacteraceae</taxon>
        <taxon>Erythrobacter/Porphyrobacter group</taxon>
        <taxon>Erythrobacter</taxon>
    </lineage>
</organism>
<dbReference type="SUPFAM" id="SSF52799">
    <property type="entry name" value="(Phosphotyrosine protein) phosphatases II"/>
    <property type="match status" value="1"/>
</dbReference>
<dbReference type="Pfam" id="PF03747">
    <property type="entry name" value="ADP_ribosyl_GH"/>
    <property type="match status" value="1"/>
</dbReference>
<dbReference type="Pfam" id="PF22784">
    <property type="entry name" value="PTP-SAK"/>
    <property type="match status" value="1"/>
</dbReference>
<dbReference type="InterPro" id="IPR005502">
    <property type="entry name" value="Ribosyl_crysJ1"/>
</dbReference>
<accession>A0ABP9K8Q8</accession>
<dbReference type="EMBL" id="BAABHV010000009">
    <property type="protein sequence ID" value="GAA5053584.1"/>
    <property type="molecule type" value="Genomic_DNA"/>
</dbReference>
<dbReference type="InterPro" id="IPR000387">
    <property type="entry name" value="Tyr_Pase_dom"/>
</dbReference>
<dbReference type="SMART" id="SM00404">
    <property type="entry name" value="PTPc_motif"/>
    <property type="match status" value="1"/>
</dbReference>
<comment type="caution">
    <text evidence="3">The sequence shown here is derived from an EMBL/GenBank/DDBJ whole genome shotgun (WGS) entry which is preliminary data.</text>
</comment>
<gene>
    <name evidence="3" type="ORF">GCM10023208_15690</name>
</gene>
<reference evidence="4" key="1">
    <citation type="journal article" date="2019" name="Int. J. Syst. Evol. Microbiol.">
        <title>The Global Catalogue of Microorganisms (GCM) 10K type strain sequencing project: providing services to taxonomists for standard genome sequencing and annotation.</title>
        <authorList>
            <consortium name="The Broad Institute Genomics Platform"/>
            <consortium name="The Broad Institute Genome Sequencing Center for Infectious Disease"/>
            <person name="Wu L."/>
            <person name="Ma J."/>
        </authorList>
    </citation>
    <scope>NUCLEOTIDE SEQUENCE [LARGE SCALE GENOMIC DNA]</scope>
    <source>
        <strain evidence="4">JCM 18014</strain>
    </source>
</reference>
<dbReference type="InterPro" id="IPR036705">
    <property type="entry name" value="Ribosyl_crysJ1_sf"/>
</dbReference>
<dbReference type="PROSITE" id="PS50056">
    <property type="entry name" value="TYR_PHOSPHATASE_2"/>
    <property type="match status" value="1"/>
</dbReference>
<dbReference type="CDD" id="cd14505">
    <property type="entry name" value="CDKN3-like"/>
    <property type="match status" value="1"/>
</dbReference>
<dbReference type="SUPFAM" id="SSF101478">
    <property type="entry name" value="ADP-ribosylglycohydrolase"/>
    <property type="match status" value="1"/>
</dbReference>
<dbReference type="InterPro" id="IPR050792">
    <property type="entry name" value="ADP-ribosylglycohydrolase"/>
</dbReference>
<dbReference type="InterPro" id="IPR003595">
    <property type="entry name" value="Tyr_Pase_cat"/>
</dbReference>
<feature type="domain" description="Tyrosine specific protein phosphatases" evidence="2">
    <location>
        <begin position="119"/>
        <end position="172"/>
    </location>
</feature>
<keyword evidence="1" id="KW-0378">Hydrolase</keyword>
<evidence type="ECO:0000313" key="4">
    <source>
        <dbReference type="Proteomes" id="UP001500518"/>
    </source>
</evidence>
<name>A0ABP9K8Q8_9SPHN</name>
<keyword evidence="4" id="KW-1185">Reference proteome</keyword>
<dbReference type="Proteomes" id="UP001500518">
    <property type="component" value="Unassembled WGS sequence"/>
</dbReference>
<dbReference type="InterPro" id="IPR029021">
    <property type="entry name" value="Prot-tyrosine_phosphatase-like"/>
</dbReference>
<dbReference type="PANTHER" id="PTHR16222">
    <property type="entry name" value="ADP-RIBOSYLGLYCOHYDROLASE"/>
    <property type="match status" value="1"/>
</dbReference>
<dbReference type="Gene3D" id="3.90.190.10">
    <property type="entry name" value="Protein tyrosine phosphatase superfamily"/>
    <property type="match status" value="1"/>
</dbReference>
<dbReference type="InterPro" id="IPR057023">
    <property type="entry name" value="PTP-SAK"/>
</dbReference>
<sequence>MRTSQSHPLQIAEIPVKEGMGSIGITFCPGKKQPAAATGAWDRDLGLDIAAIADWNAAAVVTLIEDHELRSLAVENLGEAVRSAHMSWYHLPIPDVSPPGASFEAEWSSAGAELRRILGAGFNVLVHCKGGLGRAGTIASRLLVELGWDPDQAIEAVRAARPGAIETSAQAAHVREVSAVMPDLPQQTTNACRDRAVGALVGLAVGDALGTTLEFSARDTRPQVTDIVGGGPFRLKAGQWTDDTAMALALAASLDACGGLDEQDLMERFASWRDTGEYSVTGTCFDIGNTVAGALRRFKATGDPVAGSTDPMSAGNGSLMRLAPVAIRYWRDPERRADVAARQSLTTHGAPEAIAACVAYADLVAEAISGEPRDEVLHPRDHDHAGKVASIMAGSWRGKPRDAIRGSGYVAHSLEASLWCIGRTGTFADAVILAANLGEDADTTAAITGQLAGAIYGLSAIPASWLDKLAWRERIEQQAGQLFDQCLQGGS</sequence>
<dbReference type="Gene3D" id="1.10.4080.10">
    <property type="entry name" value="ADP-ribosylation/Crystallin J1"/>
    <property type="match status" value="1"/>
</dbReference>
<evidence type="ECO:0000259" key="2">
    <source>
        <dbReference type="PROSITE" id="PS50056"/>
    </source>
</evidence>
<proteinExistence type="predicted"/>